<organism evidence="1 2">
    <name type="scientific">Salix brachista</name>
    <dbReference type="NCBI Taxonomy" id="2182728"/>
    <lineage>
        <taxon>Eukaryota</taxon>
        <taxon>Viridiplantae</taxon>
        <taxon>Streptophyta</taxon>
        <taxon>Embryophyta</taxon>
        <taxon>Tracheophyta</taxon>
        <taxon>Spermatophyta</taxon>
        <taxon>Magnoliopsida</taxon>
        <taxon>eudicotyledons</taxon>
        <taxon>Gunneridae</taxon>
        <taxon>Pentapetalae</taxon>
        <taxon>rosids</taxon>
        <taxon>fabids</taxon>
        <taxon>Malpighiales</taxon>
        <taxon>Salicaceae</taxon>
        <taxon>Saliceae</taxon>
        <taxon>Salix</taxon>
    </lineage>
</organism>
<protein>
    <submittedName>
        <fullName evidence="1">Uncharacterized protein</fullName>
    </submittedName>
</protein>
<dbReference type="Proteomes" id="UP000326939">
    <property type="component" value="Chromosome 4"/>
</dbReference>
<evidence type="ECO:0000313" key="2">
    <source>
        <dbReference type="Proteomes" id="UP000326939"/>
    </source>
</evidence>
<proteinExistence type="predicted"/>
<sequence length="80" mass="9043">MEDDVSNPFRRMSMRTPNIAPKMALALANNDNKTQRDGIAYVSKLLENDYTGMETVEAVDDDEASLDDDGIRFKVKKNVF</sequence>
<dbReference type="AlphaFoldDB" id="A0A5N5N138"/>
<gene>
    <name evidence="1" type="ORF">DKX38_006061</name>
</gene>
<accession>A0A5N5N138</accession>
<comment type="caution">
    <text evidence="1">The sequence shown here is derived from an EMBL/GenBank/DDBJ whole genome shotgun (WGS) entry which is preliminary data.</text>
</comment>
<dbReference type="EMBL" id="VDCV01000004">
    <property type="protein sequence ID" value="KAB5561104.1"/>
    <property type="molecule type" value="Genomic_DNA"/>
</dbReference>
<name>A0A5N5N138_9ROSI</name>
<reference evidence="2" key="1">
    <citation type="journal article" date="2019" name="Gigascience">
        <title>De novo genome assembly of the endangered Acer yangbiense, a plant species with extremely small populations endemic to Yunnan Province, China.</title>
        <authorList>
            <person name="Yang J."/>
            <person name="Wariss H.M."/>
            <person name="Tao L."/>
            <person name="Zhang R."/>
            <person name="Yun Q."/>
            <person name="Hollingsworth P."/>
            <person name="Dao Z."/>
            <person name="Luo G."/>
            <person name="Guo H."/>
            <person name="Ma Y."/>
            <person name="Sun W."/>
        </authorList>
    </citation>
    <scope>NUCLEOTIDE SEQUENCE [LARGE SCALE GENOMIC DNA]</scope>
    <source>
        <strain evidence="2">cv. br00</strain>
    </source>
</reference>
<keyword evidence="2" id="KW-1185">Reference proteome</keyword>
<evidence type="ECO:0000313" key="1">
    <source>
        <dbReference type="EMBL" id="KAB5561104.1"/>
    </source>
</evidence>